<protein>
    <submittedName>
        <fullName evidence="3">Multiple antibiotic resistance protein marR</fullName>
    </submittedName>
</protein>
<gene>
    <name evidence="3" type="primary">marR_2</name>
    <name evidence="3" type="ORF">ERS450000_02842</name>
</gene>
<dbReference type="Pfam" id="PF12802">
    <property type="entry name" value="MarR_2"/>
    <property type="match status" value="1"/>
</dbReference>
<dbReference type="Proteomes" id="UP000057820">
    <property type="component" value="Chromosome 1"/>
</dbReference>
<dbReference type="GO" id="GO:0006950">
    <property type="term" value="P:response to stress"/>
    <property type="evidence" value="ECO:0007669"/>
    <property type="project" value="TreeGrafter"/>
</dbReference>
<dbReference type="AlphaFoldDB" id="A0A0H5NT95"/>
<feature type="compositionally biased region" description="Acidic residues" evidence="1">
    <location>
        <begin position="156"/>
        <end position="170"/>
    </location>
</feature>
<accession>A0A0H5NT95</accession>
<dbReference type="InterPro" id="IPR000835">
    <property type="entry name" value="HTH_MarR-typ"/>
</dbReference>
<feature type="domain" description="HTH marR-type" evidence="2">
    <location>
        <begin position="19"/>
        <end position="154"/>
    </location>
</feature>
<dbReference type="KEGG" id="nfr:ERS450000_02842"/>
<sequence>MSTKCARLDDVVRWLSDDEQQTWQAYIRIRQRMDAAIAAGLARDGLSLADYDLLVPLSAAPGGRMRAKELGAEVCWEKSRLSKHLARMAARGLVERRPSPEDARGIVVELTPAGRAVLERAAPNHVELVRSLFIDPMSPEQARALRELADRVVPEAEEATDLAASCDEDDSSRAAS</sequence>
<dbReference type="PANTHER" id="PTHR33164:SF99">
    <property type="entry name" value="MARR FAMILY REGULATORY PROTEIN"/>
    <property type="match status" value="1"/>
</dbReference>
<name>A0A0H5NT95_NOCFR</name>
<dbReference type="InterPro" id="IPR036388">
    <property type="entry name" value="WH-like_DNA-bd_sf"/>
</dbReference>
<dbReference type="EMBL" id="LN868938">
    <property type="protein sequence ID" value="CRY78274.1"/>
    <property type="molecule type" value="Genomic_DNA"/>
</dbReference>
<dbReference type="PROSITE" id="PS50995">
    <property type="entry name" value="HTH_MARR_2"/>
    <property type="match status" value="1"/>
</dbReference>
<dbReference type="GO" id="GO:0003700">
    <property type="term" value="F:DNA-binding transcription factor activity"/>
    <property type="evidence" value="ECO:0007669"/>
    <property type="project" value="InterPro"/>
</dbReference>
<dbReference type="InterPro" id="IPR039422">
    <property type="entry name" value="MarR/SlyA-like"/>
</dbReference>
<evidence type="ECO:0000313" key="3">
    <source>
        <dbReference type="EMBL" id="CRY78274.1"/>
    </source>
</evidence>
<organism evidence="3 4">
    <name type="scientific">Nocardia farcinica</name>
    <dbReference type="NCBI Taxonomy" id="37329"/>
    <lineage>
        <taxon>Bacteria</taxon>
        <taxon>Bacillati</taxon>
        <taxon>Actinomycetota</taxon>
        <taxon>Actinomycetes</taxon>
        <taxon>Mycobacteriales</taxon>
        <taxon>Nocardiaceae</taxon>
        <taxon>Nocardia</taxon>
    </lineage>
</organism>
<dbReference type="RefSeq" id="WP_060592873.1">
    <property type="nucleotide sequence ID" value="NZ_CP031418.1"/>
</dbReference>
<dbReference type="InterPro" id="IPR036390">
    <property type="entry name" value="WH_DNA-bd_sf"/>
</dbReference>
<evidence type="ECO:0000313" key="4">
    <source>
        <dbReference type="Proteomes" id="UP000057820"/>
    </source>
</evidence>
<dbReference type="SUPFAM" id="SSF46785">
    <property type="entry name" value="Winged helix' DNA-binding domain"/>
    <property type="match status" value="1"/>
</dbReference>
<proteinExistence type="predicted"/>
<evidence type="ECO:0000256" key="1">
    <source>
        <dbReference type="SAM" id="MobiDB-lite"/>
    </source>
</evidence>
<dbReference type="PANTHER" id="PTHR33164">
    <property type="entry name" value="TRANSCRIPTIONAL REGULATOR, MARR FAMILY"/>
    <property type="match status" value="1"/>
</dbReference>
<feature type="region of interest" description="Disordered" evidence="1">
    <location>
        <begin position="156"/>
        <end position="176"/>
    </location>
</feature>
<evidence type="ECO:0000259" key="2">
    <source>
        <dbReference type="PROSITE" id="PS50995"/>
    </source>
</evidence>
<reference evidence="4" key="1">
    <citation type="submission" date="2015-03" db="EMBL/GenBank/DDBJ databases">
        <authorList>
            <consortium name="Pathogen Informatics"/>
        </authorList>
    </citation>
    <scope>NUCLEOTIDE SEQUENCE [LARGE SCALE GENOMIC DNA]</scope>
    <source>
        <strain evidence="4">NCTC11134</strain>
    </source>
</reference>
<dbReference type="Gene3D" id="1.10.10.10">
    <property type="entry name" value="Winged helix-like DNA-binding domain superfamily/Winged helix DNA-binding domain"/>
    <property type="match status" value="1"/>
</dbReference>
<dbReference type="SMART" id="SM00347">
    <property type="entry name" value="HTH_MARR"/>
    <property type="match status" value="1"/>
</dbReference>